<comment type="subunit">
    <text evidence="7">Homotetramer.</text>
</comment>
<reference evidence="9 10" key="1">
    <citation type="journal article" date="2022" name="Int. J. Syst. Evol. Microbiol.">
        <title>Prevotella herbatica sp. nov., a plant polysaccharide-decomposing anaerobic bacterium isolated from a methanogenic reactor.</title>
        <authorList>
            <person name="Uek A."/>
            <person name="Tonouchi A."/>
            <person name="Kaku N."/>
            <person name="Ueki K."/>
        </authorList>
    </citation>
    <scope>NUCLEOTIDE SEQUENCE [LARGE SCALE GENOMIC DNA]</scope>
    <source>
        <strain evidence="9 10">WR041</strain>
    </source>
</reference>
<feature type="binding site" evidence="7">
    <location>
        <begin position="252"/>
        <end position="253"/>
    </location>
    <ligand>
        <name>FMN</name>
        <dbReference type="ChEBI" id="CHEBI:58210"/>
    </ligand>
</feature>
<comment type="function">
    <text evidence="7">Catalyzes the anti-1,4-elimination of the C-3 phosphate and the C-6 proR hydrogen from 5-enolpyruvylshikimate-3-phosphate (EPSP) to yield chorismate, which is the branch point compound that serves as the starting substrate for the three terminal pathways of aromatic amino acid biosynthesis. This reaction introduces a second double bond into the aromatic ring system.</text>
</comment>
<accession>A0ABM7NV06</accession>
<comment type="cofactor">
    <cofactor evidence="7 8">
        <name>FMNH2</name>
        <dbReference type="ChEBI" id="CHEBI:57618"/>
    </cofactor>
    <text evidence="7 8">Reduced FMN (FMNH(2)).</text>
</comment>
<feature type="binding site" evidence="7">
    <location>
        <position position="59"/>
    </location>
    <ligand>
        <name>NADP(+)</name>
        <dbReference type="ChEBI" id="CHEBI:58349"/>
    </ligand>
</feature>
<evidence type="ECO:0000256" key="7">
    <source>
        <dbReference type="HAMAP-Rule" id="MF_00300"/>
    </source>
</evidence>
<dbReference type="EC" id="4.2.3.5" evidence="3 7"/>
<evidence type="ECO:0000256" key="1">
    <source>
        <dbReference type="ARBA" id="ARBA00005044"/>
    </source>
</evidence>
<dbReference type="PROSITE" id="PS00787">
    <property type="entry name" value="CHORISMATE_SYNTHASE_1"/>
    <property type="match status" value="1"/>
</dbReference>
<evidence type="ECO:0000313" key="9">
    <source>
        <dbReference type="EMBL" id="BCS84334.1"/>
    </source>
</evidence>
<evidence type="ECO:0000256" key="5">
    <source>
        <dbReference type="ARBA" id="ARBA00023141"/>
    </source>
</evidence>
<sequence length="370" mass="40157">MERLFCFLKLTIMRNSFGNIFTLTTFGESHGMAVGGVVDGMPAGVDIDLDFIQNELNRRRPGQSKITTSRNEPDKVEIFSGVFEGKSTGTPIGFAVYNTNQHSNDYNNMRGLFRPSHADFGYFSKYGIRDHRGGGRSSARITIARCVGGALAKLALRKLNIDIKAYTSQVGTIELDRDYTKYDLNAIEDNIVRCPDSDKAKQMEKLISDVKADGDTIGGVIACVIKGCPVGLGEPEFSKLHAQLGSAMLGINAVKGFEYGEGFHGVAARGSQQNDVFTSSDGTITMKSNHSGGVQGGISNGQDIYFRVAFKPVATLLMKQNTVDINGESTTITARGRHDPCVLPRAVPIVEAMAAMVILDNYLINKTIHI</sequence>
<proteinExistence type="inferred from homology"/>
<feature type="binding site" evidence="7">
    <location>
        <position position="296"/>
    </location>
    <ligand>
        <name>FMN</name>
        <dbReference type="ChEBI" id="CHEBI:58210"/>
    </ligand>
</feature>
<evidence type="ECO:0000256" key="2">
    <source>
        <dbReference type="ARBA" id="ARBA00008014"/>
    </source>
</evidence>
<evidence type="ECO:0000256" key="8">
    <source>
        <dbReference type="RuleBase" id="RU000605"/>
    </source>
</evidence>
<dbReference type="NCBIfam" id="NF003793">
    <property type="entry name" value="PRK05382.1"/>
    <property type="match status" value="1"/>
</dbReference>
<dbReference type="PANTHER" id="PTHR21085:SF0">
    <property type="entry name" value="CHORISMATE SYNTHASE"/>
    <property type="match status" value="1"/>
</dbReference>
<dbReference type="PANTHER" id="PTHR21085">
    <property type="entry name" value="CHORISMATE SYNTHASE"/>
    <property type="match status" value="1"/>
</dbReference>
<keyword evidence="7" id="KW-0288">FMN</keyword>
<feature type="binding site" evidence="7">
    <location>
        <begin position="136"/>
        <end position="138"/>
    </location>
    <ligand>
        <name>FMN</name>
        <dbReference type="ChEBI" id="CHEBI:58210"/>
    </ligand>
</feature>
<comment type="pathway">
    <text evidence="1 7 8">Metabolic intermediate biosynthesis; chorismate biosynthesis; chorismate from D-erythrose 4-phosphate and phosphoenolpyruvate: step 7/7.</text>
</comment>
<comment type="catalytic activity">
    <reaction evidence="7 8">
        <text>5-O-(1-carboxyvinyl)-3-phosphoshikimate = chorismate + phosphate</text>
        <dbReference type="Rhea" id="RHEA:21020"/>
        <dbReference type="ChEBI" id="CHEBI:29748"/>
        <dbReference type="ChEBI" id="CHEBI:43474"/>
        <dbReference type="ChEBI" id="CHEBI:57701"/>
        <dbReference type="EC" id="4.2.3.5"/>
    </reaction>
</comment>
<keyword evidence="10" id="KW-1185">Reference proteome</keyword>
<dbReference type="PROSITE" id="PS00789">
    <property type="entry name" value="CHORISMATE_SYNTHASE_3"/>
    <property type="match status" value="1"/>
</dbReference>
<name>A0ABM7NV06_9BACT</name>
<dbReference type="NCBIfam" id="TIGR00033">
    <property type="entry name" value="aroC"/>
    <property type="match status" value="1"/>
</dbReference>
<keyword evidence="7" id="KW-0285">Flavoprotein</keyword>
<keyword evidence="6 7" id="KW-0456">Lyase</keyword>
<keyword evidence="7" id="KW-0521">NADP</keyword>
<dbReference type="InterPro" id="IPR020541">
    <property type="entry name" value="Chorismate_synthase_CS"/>
</dbReference>
<dbReference type="Proteomes" id="UP001319045">
    <property type="component" value="Chromosome"/>
</dbReference>
<gene>
    <name evidence="7 9" type="primary">aroC</name>
    <name evidence="9" type="ORF">prwr041_02270</name>
</gene>
<dbReference type="Pfam" id="PF01264">
    <property type="entry name" value="Chorismate_synt"/>
    <property type="match status" value="1"/>
</dbReference>
<keyword evidence="7" id="KW-0274">FAD</keyword>
<evidence type="ECO:0000313" key="10">
    <source>
        <dbReference type="Proteomes" id="UP001319045"/>
    </source>
</evidence>
<dbReference type="EMBL" id="AP024484">
    <property type="protein sequence ID" value="BCS84334.1"/>
    <property type="molecule type" value="Genomic_DNA"/>
</dbReference>
<comment type="similarity">
    <text evidence="2 7 8">Belongs to the chorismate synthase family.</text>
</comment>
<dbReference type="InterPro" id="IPR035904">
    <property type="entry name" value="Chorismate_synth_AroC_sf"/>
</dbReference>
<dbReference type="HAMAP" id="MF_00300">
    <property type="entry name" value="Chorismate_synth"/>
    <property type="match status" value="1"/>
</dbReference>
<keyword evidence="5 7" id="KW-0057">Aromatic amino acid biosynthesis</keyword>
<feature type="binding site" evidence="7">
    <location>
        <position position="65"/>
    </location>
    <ligand>
        <name>NADP(+)</name>
        <dbReference type="ChEBI" id="CHEBI:58349"/>
    </ligand>
</feature>
<protein>
    <recommendedName>
        <fullName evidence="3 7">Chorismate synthase</fullName>
        <shortName evidence="7">CS</shortName>
        <ecNumber evidence="3 7">4.2.3.5</ecNumber>
    </recommendedName>
    <alternativeName>
        <fullName evidence="7">5-enolpyruvylshikimate-3-phosphate phospholyase</fullName>
    </alternativeName>
</protein>
<feature type="binding site" evidence="7">
    <location>
        <position position="337"/>
    </location>
    <ligand>
        <name>FMN</name>
        <dbReference type="ChEBI" id="CHEBI:58210"/>
    </ligand>
</feature>
<evidence type="ECO:0000256" key="3">
    <source>
        <dbReference type="ARBA" id="ARBA00013036"/>
    </source>
</evidence>
<evidence type="ECO:0000256" key="6">
    <source>
        <dbReference type="ARBA" id="ARBA00023239"/>
    </source>
</evidence>
<dbReference type="Gene3D" id="3.60.150.10">
    <property type="entry name" value="Chorismate synthase AroC"/>
    <property type="match status" value="1"/>
</dbReference>
<dbReference type="InterPro" id="IPR000453">
    <property type="entry name" value="Chorismate_synth"/>
</dbReference>
<evidence type="ECO:0000256" key="4">
    <source>
        <dbReference type="ARBA" id="ARBA00022605"/>
    </source>
</evidence>
<organism evidence="9 10">
    <name type="scientific">Prevotella herbatica</name>
    <dbReference type="NCBI Taxonomy" id="2801997"/>
    <lineage>
        <taxon>Bacteria</taxon>
        <taxon>Pseudomonadati</taxon>
        <taxon>Bacteroidota</taxon>
        <taxon>Bacteroidia</taxon>
        <taxon>Bacteroidales</taxon>
        <taxon>Prevotellaceae</taxon>
        <taxon>Prevotella</taxon>
    </lineage>
</organism>
<dbReference type="PIRSF" id="PIRSF001456">
    <property type="entry name" value="Chorismate_synth"/>
    <property type="match status" value="1"/>
</dbReference>
<dbReference type="SUPFAM" id="SSF103263">
    <property type="entry name" value="Chorismate synthase, AroC"/>
    <property type="match status" value="1"/>
</dbReference>
<feature type="binding site" evidence="7">
    <location>
        <begin position="311"/>
        <end position="315"/>
    </location>
    <ligand>
        <name>FMN</name>
        <dbReference type="ChEBI" id="CHEBI:58210"/>
    </ligand>
</feature>
<dbReference type="CDD" id="cd07304">
    <property type="entry name" value="Chorismate_synthase"/>
    <property type="match status" value="1"/>
</dbReference>
<keyword evidence="4 7" id="KW-0028">Amino-acid biosynthesis</keyword>